<dbReference type="OMA" id="PLIAYIQ"/>
<evidence type="ECO:0000259" key="2">
    <source>
        <dbReference type="Pfam" id="PF06276"/>
    </source>
</evidence>
<dbReference type="STRING" id="4829.A0A168RD87"/>
<dbReference type="Pfam" id="PF06276">
    <property type="entry name" value="FhuF"/>
    <property type="match status" value="1"/>
</dbReference>
<dbReference type="GO" id="GO:0019290">
    <property type="term" value="P:siderophore biosynthetic process"/>
    <property type="evidence" value="ECO:0007669"/>
    <property type="project" value="InterPro"/>
</dbReference>
<accession>A0A168RD87</accession>
<dbReference type="PANTHER" id="PTHR34384">
    <property type="entry name" value="L-2,3-DIAMINOPROPANOATE--CITRATE LIGASE"/>
    <property type="match status" value="1"/>
</dbReference>
<evidence type="ECO:0000313" key="3">
    <source>
        <dbReference type="EMBL" id="SAM06532.1"/>
    </source>
</evidence>
<feature type="domain" description="Aerobactin siderophore biosynthesis IucA/IucC N-terminal" evidence="1">
    <location>
        <begin position="200"/>
        <end position="427"/>
    </location>
</feature>
<protein>
    <recommendedName>
        <fullName evidence="5">IucC family-domain-containing protein</fullName>
    </recommendedName>
</protein>
<dbReference type="EMBL" id="LT554591">
    <property type="protein sequence ID" value="SAM06532.1"/>
    <property type="molecule type" value="Genomic_DNA"/>
</dbReference>
<evidence type="ECO:0000313" key="4">
    <source>
        <dbReference type="Proteomes" id="UP000078561"/>
    </source>
</evidence>
<dbReference type="InterPro" id="IPR037455">
    <property type="entry name" value="LucA/IucC-like"/>
</dbReference>
<name>A0A168RD87_ABSGL</name>
<dbReference type="InParanoid" id="A0A168RD87"/>
<dbReference type="Gene3D" id="1.10.510.40">
    <property type="match status" value="1"/>
</dbReference>
<dbReference type="InterPro" id="IPR022770">
    <property type="entry name" value="IucA/IucC-like_C"/>
</dbReference>
<dbReference type="AlphaFoldDB" id="A0A168RD87"/>
<dbReference type="PANTHER" id="PTHR34384:SF5">
    <property type="entry name" value="L-2,3-DIAMINOPROPANOATE--CITRATE LIGASE"/>
    <property type="match status" value="1"/>
</dbReference>
<organism evidence="3">
    <name type="scientific">Absidia glauca</name>
    <name type="common">Pin mould</name>
    <dbReference type="NCBI Taxonomy" id="4829"/>
    <lineage>
        <taxon>Eukaryota</taxon>
        <taxon>Fungi</taxon>
        <taxon>Fungi incertae sedis</taxon>
        <taxon>Mucoromycota</taxon>
        <taxon>Mucoromycotina</taxon>
        <taxon>Mucoromycetes</taxon>
        <taxon>Mucorales</taxon>
        <taxon>Cunninghamellaceae</taxon>
        <taxon>Absidia</taxon>
    </lineage>
</organism>
<keyword evidence="4" id="KW-1185">Reference proteome</keyword>
<sequence length="628" mass="69863">MPAVSNISKNAHYAKFATTSRLIACLVSESLVKAVYIPCNEPGIQGLCLLLRPQRQAITGLEDLLAVVPLSGVPILSDTPLLVQGVKCGHVILVDGWDMMPHIYSPTTLADNVTFPPVVNAESTTGAVAKTLASVLLVPVGVQQLVDGFDAVQLWTQFASDFGVNEKLSQLIAQELDSSMLNQAHTYNHPKILPSLESSTVEWEQVILEGHATHPMHKARKSFAPMAPLHPENTNLETPQVRLLAIPKDHIQLRGDFETLARPLVDVMLNKHLPAEDAGTLRAKWCDHVLVPVHELQLANIQQLFPKAHIFPDTIHVTVQSLTSIRSVAVPDVFPGMSLKLCLGIKVSSALRTITPYTTYFGPGFSSGVVPHLTYDPKVLTIERELASAVYIHDDTDIAKHCSCVLREAVEYDVDNEDTIVPCAALVEKIQRPDTDITLVKHVWNLDTDDKRVTFLDRYIDLALQSFLPPALVNGVAFEAHGQNTLARFDKKTGVLKGFVIRDFGGVKVHRPTLIKTAGVDIDVLPDSCVVADTPDEVFKLLYHTLIHSHLQRLIRVLDLHYDGRGWAMVRKHLTRLVPQEHPMWKRFMEDDKVPGKCLVRMKIEELYRDYIYSPVPNVIQYRPSTVL</sequence>
<feature type="domain" description="Aerobactin siderophore biosynthesis IucA/IucC-like C-terminal" evidence="2">
    <location>
        <begin position="455"/>
        <end position="606"/>
    </location>
</feature>
<dbReference type="InterPro" id="IPR007310">
    <property type="entry name" value="Aerobactin_biosyn_IucA/IucC_N"/>
</dbReference>
<dbReference type="OrthoDB" id="2117718at2759"/>
<reference evidence="3" key="1">
    <citation type="submission" date="2016-04" db="EMBL/GenBank/DDBJ databases">
        <authorList>
            <person name="Evans L.H."/>
            <person name="Alamgir A."/>
            <person name="Owens N."/>
            <person name="Weber N.D."/>
            <person name="Virtaneva K."/>
            <person name="Barbian K."/>
            <person name="Babar A."/>
            <person name="Rosenke K."/>
        </authorList>
    </citation>
    <scope>NUCLEOTIDE SEQUENCE [LARGE SCALE GENOMIC DNA]</scope>
    <source>
        <strain evidence="3">CBS 101.48</strain>
    </source>
</reference>
<dbReference type="GO" id="GO:0016881">
    <property type="term" value="F:acid-amino acid ligase activity"/>
    <property type="evidence" value="ECO:0007669"/>
    <property type="project" value="UniProtKB-ARBA"/>
</dbReference>
<evidence type="ECO:0000259" key="1">
    <source>
        <dbReference type="Pfam" id="PF04183"/>
    </source>
</evidence>
<evidence type="ECO:0008006" key="5">
    <source>
        <dbReference type="Google" id="ProtNLM"/>
    </source>
</evidence>
<dbReference type="Proteomes" id="UP000078561">
    <property type="component" value="Unassembled WGS sequence"/>
</dbReference>
<gene>
    <name evidence="3" type="primary">ABSGL_12421.1 scaffold 12745</name>
</gene>
<dbReference type="Pfam" id="PF04183">
    <property type="entry name" value="IucA_IucC"/>
    <property type="match status" value="1"/>
</dbReference>
<proteinExistence type="predicted"/>